<organism evidence="2 3">
    <name type="scientific">Thiovibrio frasassiensis</name>
    <dbReference type="NCBI Taxonomy" id="2984131"/>
    <lineage>
        <taxon>Bacteria</taxon>
        <taxon>Pseudomonadati</taxon>
        <taxon>Thermodesulfobacteriota</taxon>
        <taxon>Desulfobulbia</taxon>
        <taxon>Desulfobulbales</taxon>
        <taxon>Thiovibrionaceae</taxon>
        <taxon>Thiovibrio</taxon>
    </lineage>
</organism>
<dbReference type="RefSeq" id="WP_307631705.1">
    <property type="nucleotide sequence ID" value="NZ_JAPHEH010000001.1"/>
</dbReference>
<proteinExistence type="predicted"/>
<keyword evidence="3" id="KW-1185">Reference proteome</keyword>
<dbReference type="PANTHER" id="PTHR33525">
    <property type="match status" value="1"/>
</dbReference>
<dbReference type="Gene3D" id="1.10.3210.10">
    <property type="entry name" value="Hypothetical protein af1432"/>
    <property type="match status" value="1"/>
</dbReference>
<feature type="domain" description="HDOD" evidence="1">
    <location>
        <begin position="23"/>
        <end position="220"/>
    </location>
</feature>
<evidence type="ECO:0000313" key="3">
    <source>
        <dbReference type="Proteomes" id="UP001154240"/>
    </source>
</evidence>
<dbReference type="EMBL" id="JAPHEH010000001">
    <property type="protein sequence ID" value="MDG4474725.1"/>
    <property type="molecule type" value="Genomic_DNA"/>
</dbReference>
<dbReference type="PROSITE" id="PS51833">
    <property type="entry name" value="HDOD"/>
    <property type="match status" value="1"/>
</dbReference>
<reference evidence="2" key="1">
    <citation type="journal article" date="2022" name="bioRxiv">
        <title>Thiovibrio frasassiensisgen. nov., sp. nov., an autotrophic, elemental sulfur disproportionating bacterium isolated from sulfidic karst sediment, and proposal of Thiovibrionaceae fam. nov.</title>
        <authorList>
            <person name="Aronson H."/>
            <person name="Thomas C."/>
            <person name="Bhattacharyya M."/>
            <person name="Eckstein S."/>
            <person name="Jensen S."/>
            <person name="Barco R."/>
            <person name="Macalady J."/>
            <person name="Amend J."/>
        </authorList>
    </citation>
    <scope>NUCLEOTIDE SEQUENCE</scope>
    <source>
        <strain evidence="2">RS19-109</strain>
    </source>
</reference>
<evidence type="ECO:0000259" key="1">
    <source>
        <dbReference type="PROSITE" id="PS51833"/>
    </source>
</evidence>
<dbReference type="SUPFAM" id="SSF109604">
    <property type="entry name" value="HD-domain/PDEase-like"/>
    <property type="match status" value="1"/>
</dbReference>
<dbReference type="InterPro" id="IPR052340">
    <property type="entry name" value="RNase_Y/CdgJ"/>
</dbReference>
<dbReference type="PANTHER" id="PTHR33525:SF6">
    <property type="entry name" value="HDOD DOMAIN-CONTAINING PROTEIN"/>
    <property type="match status" value="1"/>
</dbReference>
<reference evidence="2" key="2">
    <citation type="submission" date="2022-10" db="EMBL/GenBank/DDBJ databases">
        <authorList>
            <person name="Aronson H.S."/>
        </authorList>
    </citation>
    <scope>NUCLEOTIDE SEQUENCE</scope>
    <source>
        <strain evidence="2">RS19-109</strain>
    </source>
</reference>
<accession>A0A9X4RKN7</accession>
<sequence>MTSIDFNAQRLDHAKQIVNKIKLPAQPTIVIEINKEMRTEHPDFPRIAHLVTQDASISAKVINVINSPFFGLASKCESIVKALTYMGLENFRKVVLTACLQDALGGGTAADKIFWDHSLHTAVTAESLAKSMRGVLSAENITPDMAYMTGLFHDCAIPMLLKRTPEYKAFTHAALSHKRDIIQEEDALVGSDHCVVGGLLAKTWSLPEAVCKTIIHHHTSDLSGQGKVPGKLIALIKVADYIAYTFGYSIGMADRVIDGEWDPEEWSELNEGVLQELHMGPDDLIDLKDAIFEQLGAQ</sequence>
<dbReference type="Pfam" id="PF08668">
    <property type="entry name" value="HDOD"/>
    <property type="match status" value="1"/>
</dbReference>
<dbReference type="AlphaFoldDB" id="A0A9X4RKN7"/>
<protein>
    <submittedName>
        <fullName evidence="2">HDOD domain-containing protein</fullName>
    </submittedName>
</protein>
<dbReference type="InterPro" id="IPR013976">
    <property type="entry name" value="HDOD"/>
</dbReference>
<evidence type="ECO:0000313" key="2">
    <source>
        <dbReference type="EMBL" id="MDG4474725.1"/>
    </source>
</evidence>
<comment type="caution">
    <text evidence="2">The sequence shown here is derived from an EMBL/GenBank/DDBJ whole genome shotgun (WGS) entry which is preliminary data.</text>
</comment>
<gene>
    <name evidence="2" type="ORF">OLX77_00950</name>
</gene>
<name>A0A9X4RKN7_9BACT</name>
<dbReference type="Proteomes" id="UP001154240">
    <property type="component" value="Unassembled WGS sequence"/>
</dbReference>